<dbReference type="SUPFAM" id="SSF51735">
    <property type="entry name" value="NAD(P)-binding Rossmann-fold domains"/>
    <property type="match status" value="1"/>
</dbReference>
<dbReference type="GO" id="GO:0070402">
    <property type="term" value="F:NADPH binding"/>
    <property type="evidence" value="ECO:0007669"/>
    <property type="project" value="TreeGrafter"/>
</dbReference>
<dbReference type="InterPro" id="IPR020843">
    <property type="entry name" value="ER"/>
</dbReference>
<comment type="caution">
    <text evidence="5">The sequence shown here is derived from an EMBL/GenBank/DDBJ whole genome shotgun (WGS) entry which is preliminary data.</text>
</comment>
<dbReference type="SUPFAM" id="SSF50129">
    <property type="entry name" value="GroES-like"/>
    <property type="match status" value="1"/>
</dbReference>
<feature type="domain" description="Enoyl reductase (ER)" evidence="4">
    <location>
        <begin position="1"/>
        <end position="252"/>
    </location>
</feature>
<keyword evidence="2" id="KW-0560">Oxidoreductase</keyword>
<accession>X1NK68</accession>
<name>X1NK68_9ZZZZ</name>
<protein>
    <recommendedName>
        <fullName evidence="4">Enoyl reductase (ER) domain-containing protein</fullName>
    </recommendedName>
</protein>
<keyword evidence="3" id="KW-1133">Transmembrane helix</keyword>
<dbReference type="InterPro" id="IPR036291">
    <property type="entry name" value="NAD(P)-bd_dom_sf"/>
</dbReference>
<dbReference type="EMBL" id="BARV01016452">
    <property type="protein sequence ID" value="GAI27205.1"/>
    <property type="molecule type" value="Genomic_DNA"/>
</dbReference>
<evidence type="ECO:0000256" key="1">
    <source>
        <dbReference type="ARBA" id="ARBA00022857"/>
    </source>
</evidence>
<dbReference type="Pfam" id="PF13602">
    <property type="entry name" value="ADH_zinc_N_2"/>
    <property type="match status" value="1"/>
</dbReference>
<dbReference type="GO" id="GO:0016651">
    <property type="term" value="F:oxidoreductase activity, acting on NAD(P)H"/>
    <property type="evidence" value="ECO:0007669"/>
    <property type="project" value="TreeGrafter"/>
</dbReference>
<feature type="transmembrane region" description="Helical" evidence="3">
    <location>
        <begin position="151"/>
        <end position="171"/>
    </location>
</feature>
<reference evidence="5" key="1">
    <citation type="journal article" date="2014" name="Front. Microbiol.">
        <title>High frequency of phylogenetically diverse reductive dehalogenase-homologous genes in deep subseafloor sedimentary metagenomes.</title>
        <authorList>
            <person name="Kawai M."/>
            <person name="Futagami T."/>
            <person name="Toyoda A."/>
            <person name="Takaki Y."/>
            <person name="Nishi S."/>
            <person name="Hori S."/>
            <person name="Arai W."/>
            <person name="Tsubouchi T."/>
            <person name="Morono Y."/>
            <person name="Uchiyama I."/>
            <person name="Ito T."/>
            <person name="Fujiyama A."/>
            <person name="Inagaki F."/>
            <person name="Takami H."/>
        </authorList>
    </citation>
    <scope>NUCLEOTIDE SEQUENCE</scope>
    <source>
        <strain evidence="5">Expedition CK06-06</strain>
    </source>
</reference>
<proteinExistence type="predicted"/>
<keyword evidence="3" id="KW-0812">Transmembrane</keyword>
<dbReference type="AlphaFoldDB" id="X1NK68"/>
<dbReference type="InterPro" id="IPR011032">
    <property type="entry name" value="GroES-like_sf"/>
</dbReference>
<sequence>EVGQTVASCLTGFGAYSEYICAPESEMTPVPPGLDPAEAVCLVANYVVAYQVLHRAAQVAPGERVLIHGAAGGIGTALLQLGQLAELEMYGTASTAKQELVANLGATPIDYKKEDFVERILSLTGDGVDVVCDSIGGSYVRRSYKTLRPGGRLVVFGGVAFAAEGILNMLWGNLILRPILNLIPDRRAALTYVRGDSKKNSSPEWVREDLSKLFDLLAQKKIEPILTRMPLAEAARAHELIGNASVKGKIVLMCNTA</sequence>
<dbReference type="PANTHER" id="PTHR48106">
    <property type="entry name" value="QUINONE OXIDOREDUCTASE PIG3-RELATED"/>
    <property type="match status" value="1"/>
</dbReference>
<evidence type="ECO:0000313" key="5">
    <source>
        <dbReference type="EMBL" id="GAI27205.1"/>
    </source>
</evidence>
<dbReference type="SMART" id="SM00829">
    <property type="entry name" value="PKS_ER"/>
    <property type="match status" value="1"/>
</dbReference>
<feature type="non-terminal residue" evidence="5">
    <location>
        <position position="1"/>
    </location>
</feature>
<dbReference type="Gene3D" id="3.40.50.720">
    <property type="entry name" value="NAD(P)-binding Rossmann-like Domain"/>
    <property type="match status" value="1"/>
</dbReference>
<organism evidence="5">
    <name type="scientific">marine sediment metagenome</name>
    <dbReference type="NCBI Taxonomy" id="412755"/>
    <lineage>
        <taxon>unclassified sequences</taxon>
        <taxon>metagenomes</taxon>
        <taxon>ecological metagenomes</taxon>
    </lineage>
</organism>
<gene>
    <name evidence="5" type="ORF">S06H3_28227</name>
</gene>
<evidence type="ECO:0000256" key="3">
    <source>
        <dbReference type="SAM" id="Phobius"/>
    </source>
</evidence>
<evidence type="ECO:0000256" key="2">
    <source>
        <dbReference type="ARBA" id="ARBA00023002"/>
    </source>
</evidence>
<dbReference type="PANTHER" id="PTHR48106:SF18">
    <property type="entry name" value="QUINONE OXIDOREDUCTASE PIG3"/>
    <property type="match status" value="1"/>
</dbReference>
<keyword evidence="3" id="KW-0472">Membrane</keyword>
<keyword evidence="1" id="KW-0521">NADP</keyword>
<dbReference type="Gene3D" id="3.90.180.10">
    <property type="entry name" value="Medium-chain alcohol dehydrogenases, catalytic domain"/>
    <property type="match status" value="1"/>
</dbReference>
<evidence type="ECO:0000259" key="4">
    <source>
        <dbReference type="SMART" id="SM00829"/>
    </source>
</evidence>